<gene>
    <name evidence="2" type="ORF">LCGC14_2086060</name>
</gene>
<sequence>MKGSPVAADVLVAEDSEDSDAKVGVTVGSLSTGMHPVVDTTELVKGSADATKLFRIEADTNIPTSTTVTMTAPAANFEPDDKGASRAPSGSASGDLTGTYPGPTVAANAIGNTKLADVATKTIKGRTTAATGDPEDLTAIQARAVLGITLDYFEFDADQFLNSVSGDRPASIDGNAPTVADSVNAGIPVLRFDDTDEEVRKFSRRIKVGALTMKIKLGWKAQAAPGDTVHDIGWKLYWREIPVGVAPSATWAGTNDGSEVLPEIVNIADDVLPHEVETTLTLASLTNPILDNRKYQFLLSRIAPAGTNLVGDWDVIDLAVEIN</sequence>
<proteinExistence type="predicted"/>
<comment type="caution">
    <text evidence="2">The sequence shown here is derived from an EMBL/GenBank/DDBJ whole genome shotgun (WGS) entry which is preliminary data.</text>
</comment>
<evidence type="ECO:0000313" key="2">
    <source>
        <dbReference type="EMBL" id="KKL72322.1"/>
    </source>
</evidence>
<name>A0A0F9HB66_9ZZZZ</name>
<dbReference type="EMBL" id="LAZR01025307">
    <property type="protein sequence ID" value="KKL72322.1"/>
    <property type="molecule type" value="Genomic_DNA"/>
</dbReference>
<accession>A0A0F9HB66</accession>
<reference evidence="2" key="1">
    <citation type="journal article" date="2015" name="Nature">
        <title>Complex archaea that bridge the gap between prokaryotes and eukaryotes.</title>
        <authorList>
            <person name="Spang A."/>
            <person name="Saw J.H."/>
            <person name="Jorgensen S.L."/>
            <person name="Zaremba-Niedzwiedzka K."/>
            <person name="Martijn J."/>
            <person name="Lind A.E."/>
            <person name="van Eijk R."/>
            <person name="Schleper C."/>
            <person name="Guy L."/>
            <person name="Ettema T.J."/>
        </authorList>
    </citation>
    <scope>NUCLEOTIDE SEQUENCE</scope>
</reference>
<feature type="region of interest" description="Disordered" evidence="1">
    <location>
        <begin position="71"/>
        <end position="99"/>
    </location>
</feature>
<feature type="compositionally biased region" description="Low complexity" evidence="1">
    <location>
        <begin position="85"/>
        <end position="94"/>
    </location>
</feature>
<organism evidence="2">
    <name type="scientific">marine sediment metagenome</name>
    <dbReference type="NCBI Taxonomy" id="412755"/>
    <lineage>
        <taxon>unclassified sequences</taxon>
        <taxon>metagenomes</taxon>
        <taxon>ecological metagenomes</taxon>
    </lineage>
</organism>
<evidence type="ECO:0000256" key="1">
    <source>
        <dbReference type="SAM" id="MobiDB-lite"/>
    </source>
</evidence>
<protein>
    <submittedName>
        <fullName evidence="2">Uncharacterized protein</fullName>
    </submittedName>
</protein>
<dbReference type="AlphaFoldDB" id="A0A0F9HB66"/>